<name>A0A4Y7T7V9_COPMI</name>
<feature type="region of interest" description="Disordered" evidence="13">
    <location>
        <begin position="664"/>
        <end position="683"/>
    </location>
</feature>
<dbReference type="PANTHER" id="PTHR46837">
    <property type="entry name" value="PROTEIN MLN51 HOMOLOG"/>
    <property type="match status" value="1"/>
</dbReference>
<feature type="compositionally biased region" description="Gly residues" evidence="13">
    <location>
        <begin position="322"/>
        <end position="335"/>
    </location>
</feature>
<evidence type="ECO:0000256" key="8">
    <source>
        <dbReference type="ARBA" id="ARBA00022845"/>
    </source>
</evidence>
<keyword evidence="5" id="KW-0963">Cytoplasm</keyword>
<feature type="compositionally biased region" description="Basic and acidic residues" evidence="13">
    <location>
        <begin position="304"/>
        <end position="318"/>
    </location>
</feature>
<evidence type="ECO:0000256" key="11">
    <source>
        <dbReference type="ARBA" id="ARBA00023187"/>
    </source>
</evidence>
<dbReference type="GO" id="GO:0000184">
    <property type="term" value="P:nuclear-transcribed mRNA catabolic process, nonsense-mediated decay"/>
    <property type="evidence" value="ECO:0007669"/>
    <property type="project" value="UniProtKB-KW"/>
</dbReference>
<keyword evidence="12" id="KW-0539">Nucleus</keyword>
<reference evidence="15 16" key="1">
    <citation type="journal article" date="2019" name="Nat. Ecol. Evol.">
        <title>Megaphylogeny resolves global patterns of mushroom evolution.</title>
        <authorList>
            <person name="Varga T."/>
            <person name="Krizsan K."/>
            <person name="Foldi C."/>
            <person name="Dima B."/>
            <person name="Sanchez-Garcia M."/>
            <person name="Sanchez-Ramirez S."/>
            <person name="Szollosi G.J."/>
            <person name="Szarkandi J.G."/>
            <person name="Papp V."/>
            <person name="Albert L."/>
            <person name="Andreopoulos W."/>
            <person name="Angelini C."/>
            <person name="Antonin V."/>
            <person name="Barry K.W."/>
            <person name="Bougher N.L."/>
            <person name="Buchanan P."/>
            <person name="Buyck B."/>
            <person name="Bense V."/>
            <person name="Catcheside P."/>
            <person name="Chovatia M."/>
            <person name="Cooper J."/>
            <person name="Damon W."/>
            <person name="Desjardin D."/>
            <person name="Finy P."/>
            <person name="Geml J."/>
            <person name="Haridas S."/>
            <person name="Hughes K."/>
            <person name="Justo A."/>
            <person name="Karasinski D."/>
            <person name="Kautmanova I."/>
            <person name="Kiss B."/>
            <person name="Kocsube S."/>
            <person name="Kotiranta H."/>
            <person name="LaButti K.M."/>
            <person name="Lechner B.E."/>
            <person name="Liimatainen K."/>
            <person name="Lipzen A."/>
            <person name="Lukacs Z."/>
            <person name="Mihaltcheva S."/>
            <person name="Morgado L.N."/>
            <person name="Niskanen T."/>
            <person name="Noordeloos M.E."/>
            <person name="Ohm R.A."/>
            <person name="Ortiz-Santana B."/>
            <person name="Ovrebo C."/>
            <person name="Racz N."/>
            <person name="Riley R."/>
            <person name="Savchenko A."/>
            <person name="Shiryaev A."/>
            <person name="Soop K."/>
            <person name="Spirin V."/>
            <person name="Szebenyi C."/>
            <person name="Tomsovsky M."/>
            <person name="Tulloss R.E."/>
            <person name="Uehling J."/>
            <person name="Grigoriev I.V."/>
            <person name="Vagvolgyi C."/>
            <person name="Papp T."/>
            <person name="Martin F.M."/>
            <person name="Miettinen O."/>
            <person name="Hibbett D.S."/>
            <person name="Nagy L.G."/>
        </authorList>
    </citation>
    <scope>NUCLEOTIDE SEQUENCE [LARGE SCALE GENOMIC DNA]</scope>
    <source>
        <strain evidence="15 16">FP101781</strain>
    </source>
</reference>
<evidence type="ECO:0000256" key="10">
    <source>
        <dbReference type="ARBA" id="ARBA00023161"/>
    </source>
</evidence>
<keyword evidence="11" id="KW-0508">mRNA splicing</keyword>
<sequence length="797" mass="86112">MSPSKLAAPSAQPAVKAALSKDGPLKAQARKKRAPRRRRARGGFESDDEIEREAATSESEGDDDDDRSSSSDSATDDSDTEPGSEDVPSNIQTPAVSKPVAVEGVAHINGAVAPFFETSLAWSEMVTDEHENGAAGLPVIEFAEFSETAQIPPRPAKKSKKQKHKKVASSTSLAPPAQEPEAVQEEPEDVASPEPTARPGSQPPPRKSGQTARQAYQERLEKDPSYVPKVGGFWGHDDRLMDKDLRSLSGWWRGQWQGRGRGRGFGGRGGGRGGHASHTSVEVNPEELPPVERAWTHDGFEEMKKKEEERQARQEVTRGRGAIRGGRGGMAGRGRGTFKPQPVPRTGLPGPHSKLSSKLENVQSQLTPAALFYEPKSKPHVVKLEGGSGSAKPTPDTTQAIKPANLPQLQYVVRIPKRTDEQPFESEPPTATEPIAQQPLATEPVLPSVPEVPPGLGINVPLSNSQVAPDETRSSQPSPAVVSQLEQLAIEPTFHDPGRQALTEEAVLRNPSLGSEAPEISPSDQRPILPPLQTVFTPPPPAISQPSPVYGSPYAFPQAPLPPGIAINHHGMPYEMATGRPVYLQAPPPPPMYNPQPIMPPHHYGHARHPSSISMTSMSPDFLAQPPSHTPPMNPMNTFIDPATGTPIFSFPRPNARVEIRAPDVSEPHRSPPNGKAAVANRGPSKLRTAATAFEPSRPLPTQASNGEGFYPSISTPSDGNGLPPSYETVNGAQPEDASAQQPQQQMPPQMMPYNPYAQQYYYPEAYGYPPYMEMSQPHPGQYEGYVDQGQQQAVYY</sequence>
<feature type="region of interest" description="Disordered" evidence="13">
    <location>
        <begin position="381"/>
        <end position="482"/>
    </location>
</feature>
<evidence type="ECO:0000313" key="16">
    <source>
        <dbReference type="Proteomes" id="UP000298030"/>
    </source>
</evidence>
<comment type="subcellular location">
    <subcellularLocation>
        <location evidence="2">Cytoplasm</location>
    </subcellularLocation>
    <subcellularLocation>
        <location evidence="1">Nucleus</location>
    </subcellularLocation>
</comment>
<feature type="region of interest" description="Disordered" evidence="13">
    <location>
        <begin position="1"/>
        <end position="98"/>
    </location>
</feature>
<evidence type="ECO:0000256" key="4">
    <source>
        <dbReference type="ARBA" id="ARBA00022448"/>
    </source>
</evidence>
<keyword evidence="10" id="KW-0866">Nonsense-mediated mRNA decay</keyword>
<comment type="similarity">
    <text evidence="3">Belongs to the CASC3 family.</text>
</comment>
<proteinExistence type="inferred from homology"/>
<feature type="region of interest" description="Disordered" evidence="13">
    <location>
        <begin position="254"/>
        <end position="292"/>
    </location>
</feature>
<dbReference type="OrthoDB" id="3361414at2759"/>
<feature type="region of interest" description="Disordered" evidence="13">
    <location>
        <begin position="304"/>
        <end position="361"/>
    </location>
</feature>
<dbReference type="GO" id="GO:0051028">
    <property type="term" value="P:mRNA transport"/>
    <property type="evidence" value="ECO:0007669"/>
    <property type="project" value="UniProtKB-KW"/>
</dbReference>
<dbReference type="InterPro" id="IPR018545">
    <property type="entry name" value="Btz_dom"/>
</dbReference>
<feature type="domain" description="Btz" evidence="14">
    <location>
        <begin position="206"/>
        <end position="326"/>
    </location>
</feature>
<keyword evidence="16" id="KW-1185">Reference proteome</keyword>
<keyword evidence="6" id="KW-0507">mRNA processing</keyword>
<dbReference type="GO" id="GO:0005737">
    <property type="term" value="C:cytoplasm"/>
    <property type="evidence" value="ECO:0007669"/>
    <property type="project" value="UniProtKB-SubCell"/>
</dbReference>
<feature type="compositionally biased region" description="Basic residues" evidence="13">
    <location>
        <begin position="155"/>
        <end position="167"/>
    </location>
</feature>
<evidence type="ECO:0000256" key="13">
    <source>
        <dbReference type="SAM" id="MobiDB-lite"/>
    </source>
</evidence>
<dbReference type="GO" id="GO:0035145">
    <property type="term" value="C:exon-exon junction complex"/>
    <property type="evidence" value="ECO:0007669"/>
    <property type="project" value="InterPro"/>
</dbReference>
<evidence type="ECO:0000313" key="15">
    <source>
        <dbReference type="EMBL" id="TEB30044.1"/>
    </source>
</evidence>
<evidence type="ECO:0000256" key="6">
    <source>
        <dbReference type="ARBA" id="ARBA00022664"/>
    </source>
</evidence>
<dbReference type="InterPro" id="IPR044796">
    <property type="entry name" value="MLN51_plant"/>
</dbReference>
<protein>
    <recommendedName>
        <fullName evidence="14">Btz domain-containing protein</fullName>
    </recommendedName>
</protein>
<dbReference type="PANTHER" id="PTHR46837:SF5">
    <property type="entry name" value="PROTEIN MLN51 HOMOLOG"/>
    <property type="match status" value="1"/>
</dbReference>
<dbReference type="GO" id="GO:0003729">
    <property type="term" value="F:mRNA binding"/>
    <property type="evidence" value="ECO:0007669"/>
    <property type="project" value="InterPro"/>
</dbReference>
<evidence type="ECO:0000256" key="9">
    <source>
        <dbReference type="ARBA" id="ARBA00022884"/>
    </source>
</evidence>
<feature type="compositionally biased region" description="Basic residues" evidence="13">
    <location>
        <begin position="28"/>
        <end position="41"/>
    </location>
</feature>
<dbReference type="Pfam" id="PF09405">
    <property type="entry name" value="Btz"/>
    <property type="match status" value="1"/>
</dbReference>
<feature type="compositionally biased region" description="Gly residues" evidence="13">
    <location>
        <begin position="257"/>
        <end position="274"/>
    </location>
</feature>
<evidence type="ECO:0000256" key="12">
    <source>
        <dbReference type="ARBA" id="ARBA00023242"/>
    </source>
</evidence>
<evidence type="ECO:0000259" key="14">
    <source>
        <dbReference type="Pfam" id="PF09405"/>
    </source>
</evidence>
<keyword evidence="9" id="KW-0694">RNA-binding</keyword>
<accession>A0A4Y7T7V9</accession>
<feature type="region of interest" description="Disordered" evidence="13">
    <location>
        <begin position="697"/>
        <end position="750"/>
    </location>
</feature>
<evidence type="ECO:0000256" key="2">
    <source>
        <dbReference type="ARBA" id="ARBA00004496"/>
    </source>
</evidence>
<feature type="region of interest" description="Disordered" evidence="13">
    <location>
        <begin position="146"/>
        <end position="238"/>
    </location>
</feature>
<feature type="compositionally biased region" description="Low complexity" evidence="13">
    <location>
        <begin position="7"/>
        <end position="18"/>
    </location>
</feature>
<gene>
    <name evidence="15" type="ORF">FA13DRAFT_1710522</name>
</gene>
<dbReference type="STRING" id="71717.A0A4Y7T7V9"/>
<evidence type="ECO:0000256" key="1">
    <source>
        <dbReference type="ARBA" id="ARBA00004123"/>
    </source>
</evidence>
<feature type="compositionally biased region" description="Low complexity" evidence="13">
    <location>
        <begin position="733"/>
        <end position="750"/>
    </location>
</feature>
<feature type="compositionally biased region" description="Low complexity" evidence="13">
    <location>
        <begin position="443"/>
        <end position="457"/>
    </location>
</feature>
<keyword evidence="7" id="KW-0509">mRNA transport</keyword>
<comment type="caution">
    <text evidence="15">The sequence shown here is derived from an EMBL/GenBank/DDBJ whole genome shotgun (WGS) entry which is preliminary data.</text>
</comment>
<feature type="compositionally biased region" description="Acidic residues" evidence="13">
    <location>
        <begin position="182"/>
        <end position="191"/>
    </location>
</feature>
<dbReference type="GO" id="GO:0006397">
    <property type="term" value="P:mRNA processing"/>
    <property type="evidence" value="ECO:0007669"/>
    <property type="project" value="UniProtKB-KW"/>
</dbReference>
<keyword evidence="8" id="KW-0810">Translation regulation</keyword>
<dbReference type="EMBL" id="QPFP01000024">
    <property type="protein sequence ID" value="TEB30044.1"/>
    <property type="molecule type" value="Genomic_DNA"/>
</dbReference>
<evidence type="ECO:0000256" key="5">
    <source>
        <dbReference type="ARBA" id="ARBA00022490"/>
    </source>
</evidence>
<dbReference type="GO" id="GO:0008380">
    <property type="term" value="P:RNA splicing"/>
    <property type="evidence" value="ECO:0007669"/>
    <property type="project" value="UniProtKB-KW"/>
</dbReference>
<evidence type="ECO:0000256" key="3">
    <source>
        <dbReference type="ARBA" id="ARBA00009548"/>
    </source>
</evidence>
<keyword evidence="4" id="KW-0813">Transport</keyword>
<evidence type="ECO:0000256" key="7">
    <source>
        <dbReference type="ARBA" id="ARBA00022816"/>
    </source>
</evidence>
<dbReference type="AlphaFoldDB" id="A0A4Y7T7V9"/>
<organism evidence="15 16">
    <name type="scientific">Coprinellus micaceus</name>
    <name type="common">Glistening ink-cap mushroom</name>
    <name type="synonym">Coprinus micaceus</name>
    <dbReference type="NCBI Taxonomy" id="71717"/>
    <lineage>
        <taxon>Eukaryota</taxon>
        <taxon>Fungi</taxon>
        <taxon>Dikarya</taxon>
        <taxon>Basidiomycota</taxon>
        <taxon>Agaricomycotina</taxon>
        <taxon>Agaricomycetes</taxon>
        <taxon>Agaricomycetidae</taxon>
        <taxon>Agaricales</taxon>
        <taxon>Agaricineae</taxon>
        <taxon>Psathyrellaceae</taxon>
        <taxon>Coprinellus</taxon>
    </lineage>
</organism>
<dbReference type="Proteomes" id="UP000298030">
    <property type="component" value="Unassembled WGS sequence"/>
</dbReference>
<feature type="compositionally biased region" description="Acidic residues" evidence="13">
    <location>
        <begin position="74"/>
        <end position="84"/>
    </location>
</feature>
<dbReference type="GO" id="GO:0006417">
    <property type="term" value="P:regulation of translation"/>
    <property type="evidence" value="ECO:0007669"/>
    <property type="project" value="UniProtKB-KW"/>
</dbReference>